<dbReference type="InterPro" id="IPR001926">
    <property type="entry name" value="TrpB-like_PALP"/>
</dbReference>
<dbReference type="InterPro" id="IPR036052">
    <property type="entry name" value="TrpB-like_PALP_sf"/>
</dbReference>
<dbReference type="GO" id="GO:0030170">
    <property type="term" value="F:pyridoxal phosphate binding"/>
    <property type="evidence" value="ECO:0007669"/>
    <property type="project" value="InterPro"/>
</dbReference>
<name>A0A644X6A3_9ZZZZ</name>
<reference evidence="2" key="1">
    <citation type="submission" date="2019-08" db="EMBL/GenBank/DDBJ databases">
        <authorList>
            <person name="Kucharzyk K."/>
            <person name="Murdoch R.W."/>
            <person name="Higgins S."/>
            <person name="Loffler F."/>
        </authorList>
    </citation>
    <scope>NUCLEOTIDE SEQUENCE</scope>
</reference>
<dbReference type="PANTHER" id="PTHR42937:SF1">
    <property type="entry name" value="DIAMINOPROPIONATE AMMONIA-LYASE"/>
    <property type="match status" value="1"/>
</dbReference>
<dbReference type="EC" id="4.3.1.15" evidence="2"/>
<dbReference type="SUPFAM" id="SSF53686">
    <property type="entry name" value="Tryptophan synthase beta subunit-like PLP-dependent enzymes"/>
    <property type="match status" value="1"/>
</dbReference>
<dbReference type="InterPro" id="IPR010081">
    <property type="entry name" value="DiNH2opropionate_NH3_lyase"/>
</dbReference>
<evidence type="ECO:0000313" key="2">
    <source>
        <dbReference type="EMBL" id="MPM11682.1"/>
    </source>
</evidence>
<dbReference type="Pfam" id="PF00291">
    <property type="entry name" value="PALP"/>
    <property type="match status" value="1"/>
</dbReference>
<feature type="domain" description="Tryptophan synthase beta chain-like PALP" evidence="1">
    <location>
        <begin position="43"/>
        <end position="385"/>
    </location>
</feature>
<accession>A0A644X6A3</accession>
<dbReference type="NCBIfam" id="TIGR01747">
    <property type="entry name" value="diampropi_NH3ly"/>
    <property type="match status" value="1"/>
</dbReference>
<dbReference type="EMBL" id="VSSQ01001864">
    <property type="protein sequence ID" value="MPM11682.1"/>
    <property type="molecule type" value="Genomic_DNA"/>
</dbReference>
<keyword evidence="2" id="KW-0456">Lyase</keyword>
<dbReference type="Gene3D" id="3.40.50.1100">
    <property type="match status" value="3"/>
</dbReference>
<dbReference type="AlphaFoldDB" id="A0A644X6A3"/>
<sequence length="414" mass="45376">MTGTQQEISYIVREPREKNIELAAKLFSMKQAHCSRRFHRQMPGYRMSPLQGLPNLATMFGVGGIWTKDESSRLQLNSFKVLGGSFALYRYLQKQLGILGEDTPFAYLASDEVKEKVGNLIFASATDGNHGRGIAWAAKRLGFKCVIYVHSETSVRRIDAIKSNGAKVVIVDGNYDDAVRQVAIDAEKNGWTIISDTSWDNYTEIPTWIMQGYLTLLAEAQEQFSGVGIVKPTHLFIQAGVGALAASVIGFYHALFGQDAPKCIVVEPDKAPCIYESALANDGKPHTVTGALDTIMAGLACGDPSPIAWEILNENADAFIIVPDYIAAKGMRMYATPLNGDPFIISGESGAVTLGAFASIMQYPELKELKDALGLDKDSQVLFINTEGNTDPVHFRQIIWEGANPVPKQHWINI</sequence>
<organism evidence="2">
    <name type="scientific">bioreactor metagenome</name>
    <dbReference type="NCBI Taxonomy" id="1076179"/>
    <lineage>
        <taxon>unclassified sequences</taxon>
        <taxon>metagenomes</taxon>
        <taxon>ecological metagenomes</taxon>
    </lineage>
</organism>
<protein>
    <submittedName>
        <fullName evidence="2">Diaminopropionate ammonia-lyase</fullName>
        <ecNumber evidence="2">4.3.1.15</ecNumber>
    </submittedName>
</protein>
<dbReference type="NCBIfam" id="NF006058">
    <property type="entry name" value="PRK08206.1"/>
    <property type="match status" value="1"/>
</dbReference>
<dbReference type="GO" id="GO:0008838">
    <property type="term" value="F:diaminopropionate ammonia-lyase activity"/>
    <property type="evidence" value="ECO:0007669"/>
    <property type="project" value="UniProtKB-EC"/>
</dbReference>
<gene>
    <name evidence="2" type="primary">ygeX_2</name>
    <name evidence="2" type="ORF">SDC9_58032</name>
</gene>
<proteinExistence type="predicted"/>
<dbReference type="PANTHER" id="PTHR42937">
    <property type="match status" value="1"/>
</dbReference>
<evidence type="ECO:0000259" key="1">
    <source>
        <dbReference type="Pfam" id="PF00291"/>
    </source>
</evidence>
<comment type="caution">
    <text evidence="2">The sequence shown here is derived from an EMBL/GenBank/DDBJ whole genome shotgun (WGS) entry which is preliminary data.</text>
</comment>